<feature type="binding site" evidence="10">
    <location>
        <begin position="278"/>
        <end position="283"/>
    </location>
    <ligand>
        <name>UDP-N-acetyl-alpha-D-glucosamine</name>
        <dbReference type="ChEBI" id="CHEBI:57705"/>
    </ligand>
</feature>
<keyword evidence="6 10" id="KW-0573">Peptidoglycan synthesis</keyword>
<feature type="binding site" evidence="10">
    <location>
        <position position="131"/>
    </location>
    <ligand>
        <name>UDP-N-acetyl-alpha-D-glucosamine</name>
        <dbReference type="ChEBI" id="CHEBI:57705"/>
    </ligand>
</feature>
<dbReference type="EMBL" id="ANIN01000001">
    <property type="protein sequence ID" value="ELA09636.1"/>
    <property type="molecule type" value="Genomic_DNA"/>
</dbReference>
<evidence type="ECO:0000256" key="10">
    <source>
        <dbReference type="HAMAP-Rule" id="MF_00033"/>
    </source>
</evidence>
<keyword evidence="9 10" id="KW-0961">Cell wall biogenesis/degradation</keyword>
<dbReference type="GO" id="GO:0051301">
    <property type="term" value="P:cell division"/>
    <property type="evidence" value="ECO:0007669"/>
    <property type="project" value="UniProtKB-KW"/>
</dbReference>
<keyword evidence="8 10" id="KW-0131">Cell cycle</keyword>
<dbReference type="EC" id="2.4.1.227" evidence="10"/>
<evidence type="ECO:0000259" key="11">
    <source>
        <dbReference type="Pfam" id="PF03033"/>
    </source>
</evidence>
<dbReference type="Pfam" id="PF04101">
    <property type="entry name" value="Glyco_tran_28_C"/>
    <property type="match status" value="1"/>
</dbReference>
<dbReference type="Pfam" id="PF03033">
    <property type="entry name" value="Glyco_transf_28"/>
    <property type="match status" value="1"/>
</dbReference>
<evidence type="ECO:0000256" key="8">
    <source>
        <dbReference type="ARBA" id="ARBA00023306"/>
    </source>
</evidence>
<dbReference type="GO" id="GO:0008360">
    <property type="term" value="P:regulation of cell shape"/>
    <property type="evidence" value="ECO:0007669"/>
    <property type="project" value="UniProtKB-KW"/>
</dbReference>
<dbReference type="OrthoDB" id="9808936at2"/>
<protein>
    <recommendedName>
        <fullName evidence="10">UDP-N-acetylglucosamine--N-acetylmuramyl-(pentapeptide) pyrophosphoryl-undecaprenol N-acetylglucosamine transferase</fullName>
        <ecNumber evidence="10">2.4.1.227</ecNumber>
    </recommendedName>
    <alternativeName>
        <fullName evidence="10">Undecaprenyl-PP-MurNAc-pentapeptide-UDPGlcNAc GlcNAc transferase</fullName>
    </alternativeName>
</protein>
<dbReference type="GO" id="GO:0005975">
    <property type="term" value="P:carbohydrate metabolic process"/>
    <property type="evidence" value="ECO:0007669"/>
    <property type="project" value="InterPro"/>
</dbReference>
<dbReference type="InterPro" id="IPR004276">
    <property type="entry name" value="GlycoTrans_28_N"/>
</dbReference>
<dbReference type="AlphaFoldDB" id="L2FA65"/>
<keyword evidence="1 10" id="KW-1003">Cell membrane</keyword>
<dbReference type="Proteomes" id="UP000023795">
    <property type="component" value="Unassembled WGS sequence"/>
</dbReference>
<dbReference type="GO" id="GO:0009252">
    <property type="term" value="P:peptidoglycan biosynthetic process"/>
    <property type="evidence" value="ECO:0007669"/>
    <property type="project" value="UniProtKB-UniRule"/>
</dbReference>
<keyword evidence="14" id="KW-1185">Reference proteome</keyword>
<dbReference type="GO" id="GO:0071555">
    <property type="term" value="P:cell wall organization"/>
    <property type="evidence" value="ECO:0007669"/>
    <property type="project" value="UniProtKB-KW"/>
</dbReference>
<dbReference type="GO" id="GO:0051991">
    <property type="term" value="F:UDP-N-acetyl-D-glucosamine:N-acetylmuramoyl-L-alanyl-D-glutamyl-meso-2,6-diaminopimelyl-D-alanyl-D-alanine-diphosphoundecaprenol 4-beta-N-acetylglucosaminlytransferase activity"/>
    <property type="evidence" value="ECO:0007669"/>
    <property type="project" value="RHEA"/>
</dbReference>
<dbReference type="NCBIfam" id="TIGR01133">
    <property type="entry name" value="murG"/>
    <property type="match status" value="1"/>
</dbReference>
<dbReference type="PANTHER" id="PTHR21015:SF22">
    <property type="entry name" value="GLYCOSYLTRANSFERASE"/>
    <property type="match status" value="1"/>
</dbReference>
<comment type="catalytic activity">
    <reaction evidence="10">
        <text>di-trans,octa-cis-undecaprenyl diphospho-N-acetyl-alpha-D-muramoyl-L-alanyl-D-glutamyl-meso-2,6-diaminopimeloyl-D-alanyl-D-alanine + UDP-N-acetyl-alpha-D-glucosamine = di-trans,octa-cis-undecaprenyl diphospho-[N-acetyl-alpha-D-glucosaminyl-(1-&gt;4)]-N-acetyl-alpha-D-muramoyl-L-alanyl-D-glutamyl-meso-2,6-diaminopimeloyl-D-alanyl-D-alanine + UDP + H(+)</text>
        <dbReference type="Rhea" id="RHEA:31227"/>
        <dbReference type="ChEBI" id="CHEBI:15378"/>
        <dbReference type="ChEBI" id="CHEBI:57705"/>
        <dbReference type="ChEBI" id="CHEBI:58223"/>
        <dbReference type="ChEBI" id="CHEBI:61387"/>
        <dbReference type="ChEBI" id="CHEBI:61388"/>
        <dbReference type="EC" id="2.4.1.227"/>
    </reaction>
</comment>
<feature type="binding site" evidence="10">
    <location>
        <begin position="19"/>
        <end position="21"/>
    </location>
    <ligand>
        <name>UDP-N-acetyl-alpha-D-glucosamine</name>
        <dbReference type="ChEBI" id="CHEBI:57705"/>
    </ligand>
</feature>
<comment type="pathway">
    <text evidence="10">Cell wall biogenesis; peptidoglycan biosynthesis.</text>
</comment>
<feature type="binding site" evidence="10">
    <location>
        <position position="259"/>
    </location>
    <ligand>
        <name>UDP-N-acetyl-alpha-D-glucosamine</name>
        <dbReference type="ChEBI" id="CHEBI:57705"/>
    </ligand>
</feature>
<evidence type="ECO:0000256" key="4">
    <source>
        <dbReference type="ARBA" id="ARBA00022679"/>
    </source>
</evidence>
<evidence type="ECO:0000313" key="13">
    <source>
        <dbReference type="EMBL" id="ELA09636.1"/>
    </source>
</evidence>
<evidence type="ECO:0000256" key="7">
    <source>
        <dbReference type="ARBA" id="ARBA00023136"/>
    </source>
</evidence>
<evidence type="ECO:0000256" key="1">
    <source>
        <dbReference type="ARBA" id="ARBA00022475"/>
    </source>
</evidence>
<keyword evidence="3 10" id="KW-0328">Glycosyltransferase</keyword>
<dbReference type="InterPro" id="IPR006009">
    <property type="entry name" value="GlcNAc_MurG"/>
</dbReference>
<dbReference type="SUPFAM" id="SSF53756">
    <property type="entry name" value="UDP-Glycosyltransferase/glycogen phosphorylase"/>
    <property type="match status" value="1"/>
</dbReference>
<feature type="binding site" evidence="10">
    <location>
        <position position="304"/>
    </location>
    <ligand>
        <name>UDP-N-acetyl-alpha-D-glucosamine</name>
        <dbReference type="ChEBI" id="CHEBI:57705"/>
    </ligand>
</feature>
<dbReference type="eggNOG" id="COG0707">
    <property type="taxonomic scope" value="Bacteria"/>
</dbReference>
<evidence type="ECO:0000256" key="2">
    <source>
        <dbReference type="ARBA" id="ARBA00022618"/>
    </source>
</evidence>
<feature type="binding site" evidence="10">
    <location>
        <position position="201"/>
    </location>
    <ligand>
        <name>UDP-N-acetyl-alpha-D-glucosamine</name>
        <dbReference type="ChEBI" id="CHEBI:57705"/>
    </ligand>
</feature>
<dbReference type="UniPathway" id="UPA00219"/>
<dbReference type="CDD" id="cd03785">
    <property type="entry name" value="GT28_MurG"/>
    <property type="match status" value="1"/>
</dbReference>
<sequence>MTSNTLQKQPTILMMAAGTGGHVFPAIAVAHELQKQGAVVHWLGTLKGMENDLLANTDFIYHAIDMQGLRGNGIRRLLQAPNALLKATLACVKIIKSNQIDMVVGFGGYVTAPGGLGAKICQKPLVIHEQNAIAGMSNHYLAKIAKTVMQAFANTFTDLNPQKIITVGNPVRKAIINLPTPNQRINPMDTSPLKLLIVGGSLGSQALNNNIAPTLKQLESLGKPWQVRHQCGKNNFDATKAVYDKADLQTTDYEILPFITDMAQAYAWADVIVCRAGALTVSEVASVGLTAIFIPLPSAVDDHQTANAKSLSEQNAGFLLPQSSLDADSLSAILASLDRTKILQISNKARQFGNPQSTEQCAKIILDNLN</sequence>
<keyword evidence="5 10" id="KW-0133">Cell shape</keyword>
<evidence type="ECO:0000256" key="9">
    <source>
        <dbReference type="ARBA" id="ARBA00023316"/>
    </source>
</evidence>
<reference evidence="13 14" key="1">
    <citation type="journal article" date="2013" name="Genome Announc.">
        <title>Genome Sequence of Moraxella macacae 0408225, a Novel Bacterial Species Isolated from a Cynomolgus Macaque with Epistaxis.</title>
        <authorList>
            <person name="Ladner J.T."/>
            <person name="Whitehouse C.A."/>
            <person name="Koroleva G.I."/>
            <person name="Palacios G.F."/>
        </authorList>
    </citation>
    <scope>NUCLEOTIDE SEQUENCE [LARGE SCALE GENOMIC DNA]</scope>
    <source>
        <strain evidence="13 14">0408225</strain>
    </source>
</reference>
<dbReference type="InterPro" id="IPR007235">
    <property type="entry name" value="Glyco_trans_28_C"/>
</dbReference>
<name>L2FA65_9GAMM</name>
<dbReference type="PANTHER" id="PTHR21015">
    <property type="entry name" value="UDP-N-ACETYLGLUCOSAMINE--N-ACETYLMURAMYL-(PENTAPEPTIDE) PYROPHOSPHORYL-UNDECAPRENOL N-ACETYLGLUCOSAMINE TRANSFERASE 1"/>
    <property type="match status" value="1"/>
</dbReference>
<dbReference type="RefSeq" id="WP_009767454.1">
    <property type="nucleotide sequence ID" value="NZ_ANIN01000001.1"/>
</dbReference>
<comment type="similarity">
    <text evidence="10">Belongs to the glycosyltransferase 28 family. MurG subfamily.</text>
</comment>
<feature type="binding site" evidence="10">
    <location>
        <position position="172"/>
    </location>
    <ligand>
        <name>UDP-N-acetyl-alpha-D-glucosamine</name>
        <dbReference type="ChEBI" id="CHEBI:57705"/>
    </ligand>
</feature>
<evidence type="ECO:0000259" key="12">
    <source>
        <dbReference type="Pfam" id="PF04101"/>
    </source>
</evidence>
<evidence type="ECO:0000313" key="14">
    <source>
        <dbReference type="Proteomes" id="UP000023795"/>
    </source>
</evidence>
<keyword evidence="2 10" id="KW-0132">Cell division</keyword>
<comment type="subcellular location">
    <subcellularLocation>
        <location evidence="10">Cell membrane</location>
        <topology evidence="10">Peripheral membrane protein</topology>
        <orientation evidence="10">Cytoplasmic side</orientation>
    </subcellularLocation>
</comment>
<keyword evidence="4 10" id="KW-0808">Transferase</keyword>
<keyword evidence="7 10" id="KW-0472">Membrane</keyword>
<dbReference type="GO" id="GO:0050511">
    <property type="term" value="F:undecaprenyldiphospho-muramoylpentapeptide beta-N-acetylglucosaminyltransferase activity"/>
    <property type="evidence" value="ECO:0007669"/>
    <property type="project" value="UniProtKB-UniRule"/>
</dbReference>
<organism evidence="13 14">
    <name type="scientific">Moraxella macacae 0408225</name>
    <dbReference type="NCBI Taxonomy" id="1230338"/>
    <lineage>
        <taxon>Bacteria</taxon>
        <taxon>Pseudomonadati</taxon>
        <taxon>Pseudomonadota</taxon>
        <taxon>Gammaproteobacteria</taxon>
        <taxon>Moraxellales</taxon>
        <taxon>Moraxellaceae</taxon>
        <taxon>Moraxella</taxon>
    </lineage>
</organism>
<dbReference type="Gene3D" id="3.40.50.2000">
    <property type="entry name" value="Glycogen Phosphorylase B"/>
    <property type="match status" value="2"/>
</dbReference>
<proteinExistence type="inferred from homology"/>
<gene>
    <name evidence="10 13" type="primary">murG</name>
    <name evidence="13" type="ORF">MOMA_04500</name>
</gene>
<feature type="domain" description="Glycosyl transferase family 28 C-terminal" evidence="12">
    <location>
        <begin position="195"/>
        <end position="349"/>
    </location>
</feature>
<evidence type="ECO:0000256" key="3">
    <source>
        <dbReference type="ARBA" id="ARBA00022676"/>
    </source>
</evidence>
<comment type="function">
    <text evidence="10">Cell wall formation. Catalyzes the transfer of a GlcNAc subunit on undecaprenyl-pyrophosphoryl-MurNAc-pentapeptide (lipid intermediate I) to form undecaprenyl-pyrophosphoryl-MurNAc-(pentapeptide)GlcNAc (lipid intermediate II).</text>
</comment>
<dbReference type="STRING" id="1230338.MOMA_04500"/>
<dbReference type="HAMAP" id="MF_00033">
    <property type="entry name" value="MurG"/>
    <property type="match status" value="1"/>
</dbReference>
<evidence type="ECO:0000256" key="6">
    <source>
        <dbReference type="ARBA" id="ARBA00022984"/>
    </source>
</evidence>
<dbReference type="PATRIC" id="fig|1230338.3.peg.976"/>
<comment type="caution">
    <text evidence="13">The sequence shown here is derived from an EMBL/GenBank/DDBJ whole genome shotgun (WGS) entry which is preliminary data.</text>
</comment>
<feature type="domain" description="Glycosyltransferase family 28 N-terminal" evidence="11">
    <location>
        <begin position="12"/>
        <end position="149"/>
    </location>
</feature>
<evidence type="ECO:0000256" key="5">
    <source>
        <dbReference type="ARBA" id="ARBA00022960"/>
    </source>
</evidence>
<accession>L2FA65</accession>
<dbReference type="GO" id="GO:0005886">
    <property type="term" value="C:plasma membrane"/>
    <property type="evidence" value="ECO:0007669"/>
    <property type="project" value="UniProtKB-SubCell"/>
</dbReference>